<keyword evidence="1" id="KW-0472">Membrane</keyword>
<sequence length="159" mass="17974">MWNRKIIVASITSPIYAILLACGVTMTGVRENGGMSDVLSGFLLMTVAYVAVSFPIMLTYGVVTSWCSDWLANRFGSKRSRWFTSFALHILFGLVLSWLSLLATILFFLIDRRLINRMDVMKRAAVKSLLIPIGYLLIVTGSVYIIDVIQDFFVRFNLF</sequence>
<protein>
    <recommendedName>
        <fullName evidence="4">Yip1 domain-containing protein</fullName>
    </recommendedName>
</protein>
<feature type="transmembrane region" description="Helical" evidence="1">
    <location>
        <begin position="129"/>
        <end position="149"/>
    </location>
</feature>
<feature type="transmembrane region" description="Helical" evidence="1">
    <location>
        <begin position="6"/>
        <end position="29"/>
    </location>
</feature>
<evidence type="ECO:0000256" key="1">
    <source>
        <dbReference type="SAM" id="Phobius"/>
    </source>
</evidence>
<evidence type="ECO:0000313" key="2">
    <source>
        <dbReference type="EMBL" id="WDH75774.1"/>
    </source>
</evidence>
<feature type="transmembrane region" description="Helical" evidence="1">
    <location>
        <begin position="41"/>
        <end position="66"/>
    </location>
</feature>
<gene>
    <name evidence="2" type="ORF">PTI97_13205</name>
</gene>
<reference evidence="2 3" key="1">
    <citation type="submission" date="2023-02" db="EMBL/GenBank/DDBJ databases">
        <title>A bacterium isolated from plastisphere.</title>
        <authorList>
            <person name="Sun Y."/>
        </authorList>
    </citation>
    <scope>NUCLEOTIDE SEQUENCE [LARGE SCALE GENOMIC DNA]</scope>
    <source>
        <strain evidence="3">a-1</strain>
    </source>
</reference>
<dbReference type="PROSITE" id="PS51257">
    <property type="entry name" value="PROKAR_LIPOPROTEIN"/>
    <property type="match status" value="1"/>
</dbReference>
<dbReference type="EMBL" id="CP118099">
    <property type="protein sequence ID" value="WDH75774.1"/>
    <property type="molecule type" value="Genomic_DNA"/>
</dbReference>
<proteinExistence type="predicted"/>
<feature type="transmembrane region" description="Helical" evidence="1">
    <location>
        <begin position="86"/>
        <end position="109"/>
    </location>
</feature>
<evidence type="ECO:0008006" key="4">
    <source>
        <dbReference type="Google" id="ProtNLM"/>
    </source>
</evidence>
<evidence type="ECO:0000313" key="3">
    <source>
        <dbReference type="Proteomes" id="UP001213680"/>
    </source>
</evidence>
<keyword evidence="1" id="KW-1133">Transmembrane helix</keyword>
<dbReference type="Proteomes" id="UP001213680">
    <property type="component" value="Chromosome"/>
</dbReference>
<keyword evidence="1" id="KW-0812">Transmembrane</keyword>
<accession>A0ABY7WY41</accession>
<dbReference type="RefSeq" id="WP_034770800.1">
    <property type="nucleotide sequence ID" value="NZ_CP118099.1"/>
</dbReference>
<name>A0ABY7WY41_9BACL</name>
<organism evidence="2 3">
    <name type="scientific">Exiguobacterium marinum</name>
    <dbReference type="NCBI Taxonomy" id="273528"/>
    <lineage>
        <taxon>Bacteria</taxon>
        <taxon>Bacillati</taxon>
        <taxon>Bacillota</taxon>
        <taxon>Bacilli</taxon>
        <taxon>Bacillales</taxon>
        <taxon>Bacillales Family XII. Incertae Sedis</taxon>
        <taxon>Exiguobacterium</taxon>
    </lineage>
</organism>
<keyword evidence="3" id="KW-1185">Reference proteome</keyword>